<evidence type="ECO:0000259" key="9">
    <source>
        <dbReference type="Pfam" id="PF21082"/>
    </source>
</evidence>
<dbReference type="InterPro" id="IPR010920">
    <property type="entry name" value="LSM_dom_sf"/>
</dbReference>
<evidence type="ECO:0000256" key="6">
    <source>
        <dbReference type="ARBA" id="ARBA00023136"/>
    </source>
</evidence>
<dbReference type="Gene3D" id="3.30.70.100">
    <property type="match status" value="1"/>
</dbReference>
<organism evidence="11 12">
    <name type="scientific">Enhygromyxa salina</name>
    <dbReference type="NCBI Taxonomy" id="215803"/>
    <lineage>
        <taxon>Bacteria</taxon>
        <taxon>Pseudomonadati</taxon>
        <taxon>Myxococcota</taxon>
        <taxon>Polyangia</taxon>
        <taxon>Nannocystales</taxon>
        <taxon>Nannocystaceae</taxon>
        <taxon>Enhygromyxa</taxon>
    </lineage>
</organism>
<dbReference type="Gene3D" id="2.30.30.60">
    <property type="match status" value="1"/>
</dbReference>
<name>A0A2S9YQL7_9BACT</name>
<evidence type="ECO:0000256" key="7">
    <source>
        <dbReference type="SAM" id="Phobius"/>
    </source>
</evidence>
<comment type="caution">
    <text evidence="11">The sequence shown here is derived from an EMBL/GenBank/DDBJ whole genome shotgun (WGS) entry which is preliminary data.</text>
</comment>
<accession>A0A2S9YQL7</accession>
<comment type="similarity">
    <text evidence="2">Belongs to the MscS (TC 1.A.23) family.</text>
</comment>
<sequence length="377" mass="41372">MQEFLDTELFGSDISVEQIGHVLLAVVVGLLLSALINLILSRVAKRADSTSIRGAVLSALDGPLRWSIIVASLWIGYVIITADNAESVLRAEADDADARFNYGLFLASELPLLMWFGLRVTNRLTAIWGDRAKTTDSTFDDQLVPVVKTIAKLTILIVGVLAIIQNLGGQVGSVLAGLGIGGAAIALASKDTIANLFGSIVIFVDRPFQIGDWVEIGEQEGTVEAVGLRVTRIRTFANSLITVPNSALTTTAINNWSRMRKRRIKLTLGVTYSATPEQLQAGVNQIRAVLEGDKRVSQDFMLVNFTNFGASSLDIFVYAFTTTTRWDEYMQVRQELLLEFMRRFQEIGLSFAFPSQSLYIESLPPGAPEAMQRELPR</sequence>
<proteinExistence type="inferred from homology"/>
<dbReference type="SUPFAM" id="SSF82689">
    <property type="entry name" value="Mechanosensitive channel protein MscS (YggB), C-terminal domain"/>
    <property type="match status" value="1"/>
</dbReference>
<dbReference type="SUPFAM" id="SSF82861">
    <property type="entry name" value="Mechanosensitive channel protein MscS (YggB), transmembrane region"/>
    <property type="match status" value="1"/>
</dbReference>
<feature type="domain" description="Mechanosensitive ion channel MscS" evidence="8">
    <location>
        <begin position="191"/>
        <end position="258"/>
    </location>
</feature>
<dbReference type="InterPro" id="IPR011014">
    <property type="entry name" value="MscS_channel_TM-2"/>
</dbReference>
<feature type="transmembrane region" description="Helical" evidence="7">
    <location>
        <begin position="20"/>
        <end position="43"/>
    </location>
</feature>
<evidence type="ECO:0000256" key="3">
    <source>
        <dbReference type="ARBA" id="ARBA00022475"/>
    </source>
</evidence>
<dbReference type="InterPro" id="IPR023408">
    <property type="entry name" value="MscS_beta-dom_sf"/>
</dbReference>
<evidence type="ECO:0000256" key="4">
    <source>
        <dbReference type="ARBA" id="ARBA00022692"/>
    </source>
</evidence>
<dbReference type="Gene3D" id="1.10.287.1260">
    <property type="match status" value="1"/>
</dbReference>
<evidence type="ECO:0000256" key="5">
    <source>
        <dbReference type="ARBA" id="ARBA00022989"/>
    </source>
</evidence>
<evidence type="ECO:0000256" key="1">
    <source>
        <dbReference type="ARBA" id="ARBA00004651"/>
    </source>
</evidence>
<dbReference type="Proteomes" id="UP000238823">
    <property type="component" value="Unassembled WGS sequence"/>
</dbReference>
<dbReference type="InterPro" id="IPR049278">
    <property type="entry name" value="MS_channel_C"/>
</dbReference>
<reference evidence="11 12" key="1">
    <citation type="submission" date="2018-03" db="EMBL/GenBank/DDBJ databases">
        <title>Draft Genome Sequences of the Obligatory Marine Myxobacteria Enhygromyxa salina SWB007.</title>
        <authorList>
            <person name="Poehlein A."/>
            <person name="Moghaddam J.A."/>
            <person name="Harms H."/>
            <person name="Alanjari M."/>
            <person name="Koenig G.M."/>
            <person name="Daniel R."/>
            <person name="Schaeberle T.F."/>
        </authorList>
    </citation>
    <scope>NUCLEOTIDE SEQUENCE [LARGE SCALE GENOMIC DNA]</scope>
    <source>
        <strain evidence="11 12">SWB007</strain>
    </source>
</reference>
<keyword evidence="3" id="KW-1003">Cell membrane</keyword>
<feature type="domain" description="Mechanosensitive ion channel MscS C-terminal" evidence="9">
    <location>
        <begin position="264"/>
        <end position="351"/>
    </location>
</feature>
<dbReference type="Pfam" id="PF00924">
    <property type="entry name" value="MS_channel_2nd"/>
    <property type="match status" value="1"/>
</dbReference>
<dbReference type="Pfam" id="PF21082">
    <property type="entry name" value="MS_channel_3rd"/>
    <property type="match status" value="1"/>
</dbReference>
<feature type="transmembrane region" description="Helical" evidence="7">
    <location>
        <begin position="143"/>
        <end position="164"/>
    </location>
</feature>
<feature type="domain" description="Mechanosensitive ion channel transmembrane helices 2/3" evidence="10">
    <location>
        <begin position="149"/>
        <end position="190"/>
    </location>
</feature>
<protein>
    <submittedName>
        <fullName evidence="11">Low conductance mechanosensitive channel YnaI</fullName>
    </submittedName>
</protein>
<evidence type="ECO:0000259" key="8">
    <source>
        <dbReference type="Pfam" id="PF00924"/>
    </source>
</evidence>
<dbReference type="SUPFAM" id="SSF50182">
    <property type="entry name" value="Sm-like ribonucleoproteins"/>
    <property type="match status" value="1"/>
</dbReference>
<dbReference type="InterPro" id="IPR045042">
    <property type="entry name" value="YnaI-like"/>
</dbReference>
<keyword evidence="5 7" id="KW-1133">Transmembrane helix</keyword>
<dbReference type="OrthoDB" id="9775207at2"/>
<gene>
    <name evidence="11" type="primary">ynaI</name>
    <name evidence="11" type="ORF">ENSA7_31000</name>
</gene>
<dbReference type="Pfam" id="PF21088">
    <property type="entry name" value="MS_channel_1st"/>
    <property type="match status" value="1"/>
</dbReference>
<dbReference type="PANTHER" id="PTHR43634">
    <property type="entry name" value="OW CONDUCTANCE MECHANOSENSITIVE CHANNEL"/>
    <property type="match status" value="1"/>
</dbReference>
<dbReference type="InterPro" id="IPR011066">
    <property type="entry name" value="MscS_channel_C_sf"/>
</dbReference>
<dbReference type="AlphaFoldDB" id="A0A2S9YQL7"/>
<evidence type="ECO:0000259" key="10">
    <source>
        <dbReference type="Pfam" id="PF21088"/>
    </source>
</evidence>
<dbReference type="GO" id="GO:0005886">
    <property type="term" value="C:plasma membrane"/>
    <property type="evidence" value="ECO:0007669"/>
    <property type="project" value="UniProtKB-SubCell"/>
</dbReference>
<keyword evidence="4 7" id="KW-0812">Transmembrane</keyword>
<keyword evidence="6 7" id="KW-0472">Membrane</keyword>
<dbReference type="RefSeq" id="WP_106090093.1">
    <property type="nucleotide sequence ID" value="NZ_PVNL01000057.1"/>
</dbReference>
<dbReference type="GO" id="GO:0008381">
    <property type="term" value="F:mechanosensitive monoatomic ion channel activity"/>
    <property type="evidence" value="ECO:0007669"/>
    <property type="project" value="UniProtKB-ARBA"/>
</dbReference>
<comment type="subcellular location">
    <subcellularLocation>
        <location evidence="1">Cell membrane</location>
        <topology evidence="1">Multi-pass membrane protein</topology>
    </subcellularLocation>
</comment>
<evidence type="ECO:0000256" key="2">
    <source>
        <dbReference type="ARBA" id="ARBA00008017"/>
    </source>
</evidence>
<dbReference type="PANTHER" id="PTHR43634:SF2">
    <property type="entry name" value="LOW CONDUCTANCE MECHANOSENSITIVE CHANNEL YNAI"/>
    <property type="match status" value="1"/>
</dbReference>
<dbReference type="EMBL" id="PVNL01000057">
    <property type="protein sequence ID" value="PRQ07387.1"/>
    <property type="molecule type" value="Genomic_DNA"/>
</dbReference>
<evidence type="ECO:0000313" key="11">
    <source>
        <dbReference type="EMBL" id="PRQ07387.1"/>
    </source>
</evidence>
<dbReference type="InterPro" id="IPR006685">
    <property type="entry name" value="MscS_channel_2nd"/>
</dbReference>
<dbReference type="InterPro" id="IPR049142">
    <property type="entry name" value="MS_channel_1st"/>
</dbReference>
<feature type="transmembrane region" description="Helical" evidence="7">
    <location>
        <begin position="64"/>
        <end position="82"/>
    </location>
</feature>
<evidence type="ECO:0000313" key="12">
    <source>
        <dbReference type="Proteomes" id="UP000238823"/>
    </source>
</evidence>
<feature type="transmembrane region" description="Helical" evidence="7">
    <location>
        <begin position="170"/>
        <end position="188"/>
    </location>
</feature>